<dbReference type="AlphaFoldDB" id="M4BPF9"/>
<dbReference type="EnsemblProtists" id="HpaT808298">
    <property type="protein sequence ID" value="HpaP808298"/>
    <property type="gene ID" value="HpaG808298"/>
</dbReference>
<dbReference type="VEuPathDB" id="FungiDB:HpaG808298"/>
<dbReference type="Proteomes" id="UP000011713">
    <property type="component" value="Unassembled WGS sequence"/>
</dbReference>
<sequence length="77" mass="8962">MELGVPLLVKQSRWRSVSRLQPMRLWFTSARLSKFKTRQTWMEMQLDLLIWMQQPVAKLTSATQAPPNQPGTNFDSA</sequence>
<evidence type="ECO:0000313" key="1">
    <source>
        <dbReference type="EnsemblProtists" id="HpaP808298"/>
    </source>
</evidence>
<evidence type="ECO:0000313" key="2">
    <source>
        <dbReference type="Proteomes" id="UP000011713"/>
    </source>
</evidence>
<reference evidence="2" key="1">
    <citation type="journal article" date="2010" name="Science">
        <title>Signatures of adaptation to obligate biotrophy in the Hyaloperonospora arabidopsidis genome.</title>
        <authorList>
            <person name="Baxter L."/>
            <person name="Tripathy S."/>
            <person name="Ishaque N."/>
            <person name="Boot N."/>
            <person name="Cabral A."/>
            <person name="Kemen E."/>
            <person name="Thines M."/>
            <person name="Ah-Fong A."/>
            <person name="Anderson R."/>
            <person name="Badejoko W."/>
            <person name="Bittner-Eddy P."/>
            <person name="Boore J.L."/>
            <person name="Chibucos M.C."/>
            <person name="Coates M."/>
            <person name="Dehal P."/>
            <person name="Delehaunty K."/>
            <person name="Dong S."/>
            <person name="Downton P."/>
            <person name="Dumas B."/>
            <person name="Fabro G."/>
            <person name="Fronick C."/>
            <person name="Fuerstenberg S.I."/>
            <person name="Fulton L."/>
            <person name="Gaulin E."/>
            <person name="Govers F."/>
            <person name="Hughes L."/>
            <person name="Humphray S."/>
            <person name="Jiang R.H."/>
            <person name="Judelson H."/>
            <person name="Kamoun S."/>
            <person name="Kyung K."/>
            <person name="Meijer H."/>
            <person name="Minx P."/>
            <person name="Morris P."/>
            <person name="Nelson J."/>
            <person name="Phuntumart V."/>
            <person name="Qutob D."/>
            <person name="Rehmany A."/>
            <person name="Rougon-Cardoso A."/>
            <person name="Ryden P."/>
            <person name="Torto-Alalibo T."/>
            <person name="Studholme D."/>
            <person name="Wang Y."/>
            <person name="Win J."/>
            <person name="Wood J."/>
            <person name="Clifton S.W."/>
            <person name="Rogers J."/>
            <person name="Van den Ackerveken G."/>
            <person name="Jones J.D."/>
            <person name="McDowell J.M."/>
            <person name="Beynon J."/>
            <person name="Tyler B.M."/>
        </authorList>
    </citation>
    <scope>NUCLEOTIDE SEQUENCE [LARGE SCALE GENOMIC DNA]</scope>
    <source>
        <strain evidence="2">Emoy2</strain>
    </source>
</reference>
<protein>
    <submittedName>
        <fullName evidence="1">Uncharacterized protein</fullName>
    </submittedName>
</protein>
<reference evidence="1" key="2">
    <citation type="submission" date="2015-06" db="UniProtKB">
        <authorList>
            <consortium name="EnsemblProtists"/>
        </authorList>
    </citation>
    <scope>IDENTIFICATION</scope>
    <source>
        <strain evidence="1">Emoy2</strain>
    </source>
</reference>
<dbReference type="InParanoid" id="M4BPF9"/>
<dbReference type="HOGENOM" id="CLU_151598_0_0_1"/>
<organism evidence="1 2">
    <name type="scientific">Hyaloperonospora arabidopsidis (strain Emoy2)</name>
    <name type="common">Downy mildew agent</name>
    <name type="synonym">Peronospora arabidopsidis</name>
    <dbReference type="NCBI Taxonomy" id="559515"/>
    <lineage>
        <taxon>Eukaryota</taxon>
        <taxon>Sar</taxon>
        <taxon>Stramenopiles</taxon>
        <taxon>Oomycota</taxon>
        <taxon>Peronosporomycetes</taxon>
        <taxon>Peronosporales</taxon>
        <taxon>Peronosporaceae</taxon>
        <taxon>Hyaloperonospora</taxon>
    </lineage>
</organism>
<keyword evidence="2" id="KW-1185">Reference proteome</keyword>
<proteinExistence type="predicted"/>
<dbReference type="EMBL" id="JH598509">
    <property type="status" value="NOT_ANNOTATED_CDS"/>
    <property type="molecule type" value="Genomic_DNA"/>
</dbReference>
<accession>M4BPF9</accession>
<name>M4BPF9_HYAAE</name>